<dbReference type="EMBL" id="FYEH01000007">
    <property type="protein sequence ID" value="SNB69642.1"/>
    <property type="molecule type" value="Genomic_DNA"/>
</dbReference>
<dbReference type="AlphaFoldDB" id="A0A212RBP9"/>
<sequence length="257" mass="27415">MQMAVSRALRRLKAVWRRHAARARVVLCLAIVSACTLALLYPVSNARAANEQAPLLATSLLQRMAEAGDLATRRATEAAPDSTLVFSRQPDVSAAVFNRVVHGATDDQARADAIADALRQLDPVRATKDLLARYGLSGDNLADVMAAYWVNSWEVVSEGASTDAVPSGRAMLAVEGSLKQALLENAALPKLSDAQKQAMADSMIYQSVLASAAAESMGKTPDPARRAAFIDQVNAPFAAAGVDLRQLSLTEEGFIRR</sequence>
<dbReference type="RefSeq" id="WP_088561604.1">
    <property type="nucleotide sequence ID" value="NZ_FYEH01000007.1"/>
</dbReference>
<dbReference type="OrthoDB" id="7563604at2"/>
<gene>
    <name evidence="1" type="ORF">SAMN07250955_10727</name>
</gene>
<dbReference type="PROSITE" id="PS51257">
    <property type="entry name" value="PROKAR_LIPOPROTEIN"/>
    <property type="match status" value="1"/>
</dbReference>
<keyword evidence="2" id="KW-1185">Reference proteome</keyword>
<evidence type="ECO:0000313" key="2">
    <source>
        <dbReference type="Proteomes" id="UP000197065"/>
    </source>
</evidence>
<reference evidence="1 2" key="1">
    <citation type="submission" date="2017-06" db="EMBL/GenBank/DDBJ databases">
        <authorList>
            <person name="Kim H.J."/>
            <person name="Triplett B.A."/>
        </authorList>
    </citation>
    <scope>NUCLEOTIDE SEQUENCE [LARGE SCALE GENOMIC DNA]</scope>
    <source>
        <strain evidence="1 2">B29T1</strain>
    </source>
</reference>
<dbReference type="Proteomes" id="UP000197065">
    <property type="component" value="Unassembled WGS sequence"/>
</dbReference>
<evidence type="ECO:0000313" key="1">
    <source>
        <dbReference type="EMBL" id="SNB69642.1"/>
    </source>
</evidence>
<organism evidence="1 2">
    <name type="scientific">Arboricoccus pini</name>
    <dbReference type="NCBI Taxonomy" id="1963835"/>
    <lineage>
        <taxon>Bacteria</taxon>
        <taxon>Pseudomonadati</taxon>
        <taxon>Pseudomonadota</taxon>
        <taxon>Alphaproteobacteria</taxon>
        <taxon>Geminicoccales</taxon>
        <taxon>Geminicoccaceae</taxon>
        <taxon>Arboricoccus</taxon>
    </lineage>
</organism>
<protein>
    <submittedName>
        <fullName evidence="1">Uncharacterized protein</fullName>
    </submittedName>
</protein>
<name>A0A212RBP9_9PROT</name>
<proteinExistence type="predicted"/>
<dbReference type="InterPro" id="IPR046505">
    <property type="entry name" value="DUF6683"/>
</dbReference>
<accession>A0A212RBP9</accession>
<dbReference type="Pfam" id="PF20388">
    <property type="entry name" value="DUF6683"/>
    <property type="match status" value="1"/>
</dbReference>